<evidence type="ECO:0000256" key="2">
    <source>
        <dbReference type="ARBA" id="ARBA00022692"/>
    </source>
</evidence>
<keyword evidence="4 6" id="KW-0472">Membrane</keyword>
<evidence type="ECO:0000313" key="8">
    <source>
        <dbReference type="Proteomes" id="UP000030653"/>
    </source>
</evidence>
<sequence length="921" mass="96093">MTRLWEKRQGSETDQPLPDYLSYSAYSTAANGERQYTVVLLPQTYYGPSIPLGTDGVYVYGGPTSPADNAAAAPTDPASILASVASQASAAVTALPETTDPAFLSTFSEASVRSTSLAEEITSAFSQLSIAEQASQSVESFFSEVSSSVSMQSTASTESTQSTASAQSVASVSMTSAIIASLSSRRESRSSTRSVESTASVVSRESTSSTASAASLTSLASAASVASVSSISRTSAIAQSTESTASAASVSSLSHISQSSQSVISTASASSSTPTAIAAGSTSFPTRNIIALAIGLFFALLLIALILICLFRWRQRRNRSLVPQQRIPAERSHSVHQSMFFGRGGPSDGRVNVQGTVFDLWTPEQRAARENAQQRRSVSSWAGRTLALITGTYGSRGSAGSGSGGSGRSRGTGSSRIGIARKVSRTAAEDGLLEEETPLVGHNSPPLSPPPFHSPPAAGGGGRVVPLPTVREPSFLSPVVPPFAAVRDSGSFSTPSAVHSANQSRLTLPLSMASRPESPGDGEHETAELLVARRVTRSPSPKMGRLSWFMRMGLIGGGGPSTSSQEGHASMTEVGPTAESEAEFAPPEMSEIRTEGGTSLKSWLEMGGNAHSFPQPPPLPPLPNQPHPRQPTSLSTPQNGARPISTISTNSVYHDALSDLPPTSSRPGTPSYTAIPAPPAPSTPPRRRPVPFVSHHRIIASGSLPGSRTDLLDSPVPSPLRRSFNAGTGSPPSAWSKQPYSPDLEDELQPPPATAWRNSRGSEEMASPIDLGPSAERKEEPHRSGGIKRFTFGYPILTDAPQPPQRVRDGEHGPFHSLPAGAAPPKVRDSMTHFDTLSSRGAASFDNPSLTADTSFNASTPTTTTPRSSLAPSHKGVTLRGLGLEDPVPMAFSACGKPKTRAGRPATPSNTSGTRVDSSGR</sequence>
<feature type="compositionally biased region" description="Gly residues" evidence="5">
    <location>
        <begin position="397"/>
        <end position="410"/>
    </location>
</feature>
<organism evidence="7 8">
    <name type="scientific">Dacryopinax primogenitus (strain DJM 731)</name>
    <name type="common">Brown rot fungus</name>
    <dbReference type="NCBI Taxonomy" id="1858805"/>
    <lineage>
        <taxon>Eukaryota</taxon>
        <taxon>Fungi</taxon>
        <taxon>Dikarya</taxon>
        <taxon>Basidiomycota</taxon>
        <taxon>Agaricomycotina</taxon>
        <taxon>Dacrymycetes</taxon>
        <taxon>Dacrymycetales</taxon>
        <taxon>Dacrymycetaceae</taxon>
        <taxon>Dacryopinax</taxon>
    </lineage>
</organism>
<feature type="region of interest" description="Disordered" evidence="5">
    <location>
        <begin position="393"/>
        <end position="462"/>
    </location>
</feature>
<feature type="compositionally biased region" description="Polar residues" evidence="5">
    <location>
        <begin position="725"/>
        <end position="739"/>
    </location>
</feature>
<comment type="subcellular location">
    <subcellularLocation>
        <location evidence="1">Membrane</location>
        <topology evidence="1">Single-pass membrane protein</topology>
    </subcellularLocation>
</comment>
<dbReference type="AlphaFoldDB" id="M5GG66"/>
<feature type="compositionally biased region" description="Polar residues" evidence="5">
    <location>
        <begin position="632"/>
        <end position="652"/>
    </location>
</feature>
<evidence type="ECO:0000256" key="5">
    <source>
        <dbReference type="SAM" id="MobiDB-lite"/>
    </source>
</evidence>
<evidence type="ECO:0000256" key="1">
    <source>
        <dbReference type="ARBA" id="ARBA00004167"/>
    </source>
</evidence>
<gene>
    <name evidence="7" type="ORF">DACRYDRAFT_20527</name>
</gene>
<dbReference type="GO" id="GO:0071944">
    <property type="term" value="C:cell periphery"/>
    <property type="evidence" value="ECO:0007669"/>
    <property type="project" value="UniProtKB-ARBA"/>
</dbReference>
<feature type="transmembrane region" description="Helical" evidence="6">
    <location>
        <begin position="289"/>
        <end position="311"/>
    </location>
</feature>
<dbReference type="RefSeq" id="XP_040631847.1">
    <property type="nucleotide sequence ID" value="XM_040771965.1"/>
</dbReference>
<accession>M5GG66</accession>
<dbReference type="GO" id="GO:0016020">
    <property type="term" value="C:membrane"/>
    <property type="evidence" value="ECO:0007669"/>
    <property type="project" value="UniProtKB-SubCell"/>
</dbReference>
<dbReference type="PANTHER" id="PTHR15549">
    <property type="entry name" value="PAIRED IMMUNOGLOBULIN-LIKE TYPE 2 RECEPTOR"/>
    <property type="match status" value="1"/>
</dbReference>
<evidence type="ECO:0000256" key="6">
    <source>
        <dbReference type="SAM" id="Phobius"/>
    </source>
</evidence>
<feature type="compositionally biased region" description="Low complexity" evidence="5">
    <location>
        <begin position="411"/>
        <end position="421"/>
    </location>
</feature>
<evidence type="ECO:0000256" key="3">
    <source>
        <dbReference type="ARBA" id="ARBA00022989"/>
    </source>
</evidence>
<dbReference type="EMBL" id="JH795857">
    <property type="protein sequence ID" value="EJU04953.1"/>
    <property type="molecule type" value="Genomic_DNA"/>
</dbReference>
<feature type="region of interest" description="Disordered" evidence="5">
    <location>
        <begin position="557"/>
        <end position="921"/>
    </location>
</feature>
<dbReference type="Proteomes" id="UP000030653">
    <property type="component" value="Unassembled WGS sequence"/>
</dbReference>
<evidence type="ECO:0000256" key="4">
    <source>
        <dbReference type="ARBA" id="ARBA00023136"/>
    </source>
</evidence>
<feature type="compositionally biased region" description="Basic residues" evidence="5">
    <location>
        <begin position="685"/>
        <end position="698"/>
    </location>
</feature>
<dbReference type="OMA" id="QTPIWTG"/>
<dbReference type="GeneID" id="63687027"/>
<keyword evidence="8" id="KW-1185">Reference proteome</keyword>
<keyword evidence="3 6" id="KW-1133">Transmembrane helix</keyword>
<dbReference type="InterPro" id="IPR051694">
    <property type="entry name" value="Immunoregulatory_rcpt-like"/>
</dbReference>
<reference evidence="7 8" key="1">
    <citation type="journal article" date="2012" name="Science">
        <title>The Paleozoic origin of enzymatic lignin decomposition reconstructed from 31 fungal genomes.</title>
        <authorList>
            <person name="Floudas D."/>
            <person name="Binder M."/>
            <person name="Riley R."/>
            <person name="Barry K."/>
            <person name="Blanchette R.A."/>
            <person name="Henrissat B."/>
            <person name="Martinez A.T."/>
            <person name="Otillar R."/>
            <person name="Spatafora J.W."/>
            <person name="Yadav J.S."/>
            <person name="Aerts A."/>
            <person name="Benoit I."/>
            <person name="Boyd A."/>
            <person name="Carlson A."/>
            <person name="Copeland A."/>
            <person name="Coutinho P.M."/>
            <person name="de Vries R.P."/>
            <person name="Ferreira P."/>
            <person name="Findley K."/>
            <person name="Foster B."/>
            <person name="Gaskell J."/>
            <person name="Glotzer D."/>
            <person name="Gorecki P."/>
            <person name="Heitman J."/>
            <person name="Hesse C."/>
            <person name="Hori C."/>
            <person name="Igarashi K."/>
            <person name="Jurgens J.A."/>
            <person name="Kallen N."/>
            <person name="Kersten P."/>
            <person name="Kohler A."/>
            <person name="Kuees U."/>
            <person name="Kumar T.K.A."/>
            <person name="Kuo A."/>
            <person name="LaButti K."/>
            <person name="Larrondo L.F."/>
            <person name="Lindquist E."/>
            <person name="Ling A."/>
            <person name="Lombard V."/>
            <person name="Lucas S."/>
            <person name="Lundell T."/>
            <person name="Martin R."/>
            <person name="McLaughlin D.J."/>
            <person name="Morgenstern I."/>
            <person name="Morin E."/>
            <person name="Murat C."/>
            <person name="Nagy L.G."/>
            <person name="Nolan M."/>
            <person name="Ohm R.A."/>
            <person name="Patyshakuliyeva A."/>
            <person name="Rokas A."/>
            <person name="Ruiz-Duenas F.J."/>
            <person name="Sabat G."/>
            <person name="Salamov A."/>
            <person name="Samejima M."/>
            <person name="Schmutz J."/>
            <person name="Slot J.C."/>
            <person name="St John F."/>
            <person name="Stenlid J."/>
            <person name="Sun H."/>
            <person name="Sun S."/>
            <person name="Syed K."/>
            <person name="Tsang A."/>
            <person name="Wiebenga A."/>
            <person name="Young D."/>
            <person name="Pisabarro A."/>
            <person name="Eastwood D.C."/>
            <person name="Martin F."/>
            <person name="Cullen D."/>
            <person name="Grigoriev I.V."/>
            <person name="Hibbett D.S."/>
        </authorList>
    </citation>
    <scope>NUCLEOTIDE SEQUENCE [LARGE SCALE GENOMIC DNA]</scope>
    <source>
        <strain evidence="7 8">DJM-731 SS1</strain>
    </source>
</reference>
<dbReference type="OrthoDB" id="2563978at2759"/>
<protein>
    <submittedName>
        <fullName evidence="7">Uncharacterized protein</fullName>
    </submittedName>
</protein>
<feature type="compositionally biased region" description="Polar residues" evidence="5">
    <location>
        <begin position="833"/>
        <end position="853"/>
    </location>
</feature>
<dbReference type="HOGENOM" id="CLU_316642_0_0_1"/>
<feature type="compositionally biased region" description="Polar residues" evidence="5">
    <location>
        <begin position="907"/>
        <end position="921"/>
    </location>
</feature>
<proteinExistence type="predicted"/>
<feature type="compositionally biased region" description="Pro residues" evidence="5">
    <location>
        <begin position="614"/>
        <end position="629"/>
    </location>
</feature>
<keyword evidence="2 6" id="KW-0812">Transmembrane</keyword>
<dbReference type="STRING" id="1858805.M5GG66"/>
<evidence type="ECO:0000313" key="7">
    <source>
        <dbReference type="EMBL" id="EJU04953.1"/>
    </source>
</evidence>
<name>M5GG66_DACPD</name>
<feature type="compositionally biased region" description="Low complexity" evidence="5">
    <location>
        <begin position="854"/>
        <end position="873"/>
    </location>
</feature>